<dbReference type="GO" id="GO:0003746">
    <property type="term" value="F:translation elongation factor activity"/>
    <property type="evidence" value="ECO:0007669"/>
    <property type="project" value="UniProtKB-UniRule"/>
</dbReference>
<dbReference type="FunFam" id="2.40.30.10:FF:000092">
    <property type="entry name" value="Elongation factor Tu"/>
    <property type="match status" value="1"/>
</dbReference>
<dbReference type="GO" id="GO:0005739">
    <property type="term" value="C:mitochondrion"/>
    <property type="evidence" value="ECO:0007669"/>
    <property type="project" value="UniProtKB-SubCell"/>
</dbReference>
<organism evidence="17 18">
    <name type="scientific">Holothuria leucospilota</name>
    <name type="common">Black long sea cucumber</name>
    <name type="synonym">Mertensiothuria leucospilota</name>
    <dbReference type="NCBI Taxonomy" id="206669"/>
    <lineage>
        <taxon>Eukaryota</taxon>
        <taxon>Metazoa</taxon>
        <taxon>Echinodermata</taxon>
        <taxon>Eleutherozoa</taxon>
        <taxon>Echinozoa</taxon>
        <taxon>Holothuroidea</taxon>
        <taxon>Aspidochirotacea</taxon>
        <taxon>Aspidochirotida</taxon>
        <taxon>Holothuriidae</taxon>
        <taxon>Holothuria</taxon>
    </lineage>
</organism>
<dbReference type="NCBIfam" id="NF000766">
    <property type="entry name" value="PRK00049.1"/>
    <property type="match status" value="1"/>
</dbReference>
<dbReference type="GO" id="GO:0070125">
    <property type="term" value="P:mitochondrial translational elongation"/>
    <property type="evidence" value="ECO:0007669"/>
    <property type="project" value="TreeGrafter"/>
</dbReference>
<evidence type="ECO:0000256" key="8">
    <source>
        <dbReference type="ARBA" id="ARBA00022801"/>
    </source>
</evidence>
<keyword evidence="12" id="KW-0496">Mitochondrion</keyword>
<comment type="caution">
    <text evidence="17">The sequence shown here is derived from an EMBL/GenBank/DDBJ whole genome shotgun (WGS) entry which is preliminary data.</text>
</comment>
<dbReference type="CDD" id="cd01884">
    <property type="entry name" value="EF_Tu"/>
    <property type="match status" value="1"/>
</dbReference>
<evidence type="ECO:0000256" key="3">
    <source>
        <dbReference type="ARBA" id="ARBA00011245"/>
    </source>
</evidence>
<evidence type="ECO:0000256" key="6">
    <source>
        <dbReference type="ARBA" id="ARBA00022741"/>
    </source>
</evidence>
<dbReference type="NCBIfam" id="NF009372">
    <property type="entry name" value="PRK12735.1"/>
    <property type="match status" value="1"/>
</dbReference>
<dbReference type="PANTHER" id="PTHR43721">
    <property type="entry name" value="ELONGATION FACTOR TU-RELATED"/>
    <property type="match status" value="1"/>
</dbReference>
<accession>A0A9Q1CGC8</accession>
<dbReference type="SUPFAM" id="SSF50447">
    <property type="entry name" value="Translation proteins"/>
    <property type="match status" value="1"/>
</dbReference>
<sequence length="457" mass="50387">MASIANLRLCIFSAGLRKLNFPQTFKDVSHLQRQTLLQTQLCSLKTSAAVLAEPKGKTSFKRTKPHLNIGTIGHVDHGKTTLTAAITKVLSEAGGAKFHKYDEIDKAPEEKKRGITINAAHVEYETSNRHYAHTDCPGHADYIKNMITGTAQMEGAILVVAATDGQMPQTREHLLLAKQIGVDKIVVFINKADAVDDEVLELVELEMREVLAEFGFDGENTPIIIGSALQALEGKEGKIGIDCVHELLGAVDEWIPLPVRDLDKEYMMPIEASYTIQGRGTVVSGRVERGKIKKNEEVELVGHGRKIKTVVTGLEMFHKMLEEGQAGDQMGALLRNVKRDDTKRGMVMCKPGSLDLHNHVEAQVYILGKDEGGRHKPFTSNFSPQMYSYTWDVAAKIQLIGGKEMVMPGEDATLNLQLLKPMVCEQGQRFTLRDGKITLGTGVITKVLPNIEEEDGK</sequence>
<keyword evidence="9" id="KW-0460">Magnesium</keyword>
<dbReference type="InterPro" id="IPR004541">
    <property type="entry name" value="Transl_elong_EFTu/EF1A_bac/org"/>
</dbReference>
<dbReference type="InterPro" id="IPR041709">
    <property type="entry name" value="EF-Tu_GTP-bd"/>
</dbReference>
<evidence type="ECO:0000256" key="15">
    <source>
        <dbReference type="RuleBase" id="RU000325"/>
    </source>
</evidence>
<dbReference type="InterPro" id="IPR031157">
    <property type="entry name" value="G_TR_CS"/>
</dbReference>
<evidence type="ECO:0000256" key="5">
    <source>
        <dbReference type="ARBA" id="ARBA00022723"/>
    </source>
</evidence>
<keyword evidence="6 15" id="KW-0547">Nucleotide-binding</keyword>
<dbReference type="Pfam" id="PF03144">
    <property type="entry name" value="GTP_EFTU_D2"/>
    <property type="match status" value="1"/>
</dbReference>
<dbReference type="FunFam" id="2.40.30.10:FF:000001">
    <property type="entry name" value="Elongation factor Tu"/>
    <property type="match status" value="1"/>
</dbReference>
<dbReference type="NCBIfam" id="NF009373">
    <property type="entry name" value="PRK12736.1"/>
    <property type="match status" value="1"/>
</dbReference>
<comment type="subcellular location">
    <subcellularLocation>
        <location evidence="1">Mitochondrion</location>
    </subcellularLocation>
</comment>
<evidence type="ECO:0000256" key="13">
    <source>
        <dbReference type="ARBA" id="ARBA00023134"/>
    </source>
</evidence>
<comment type="function">
    <text evidence="15">This protein promotes the GTP-dependent binding of aminoacyl-tRNA to the A-site of ribosomes during protein biosynthesis.</text>
</comment>
<dbReference type="GO" id="GO:0005525">
    <property type="term" value="F:GTP binding"/>
    <property type="evidence" value="ECO:0007669"/>
    <property type="project" value="UniProtKB-UniRule"/>
</dbReference>
<dbReference type="Proteomes" id="UP001152320">
    <property type="component" value="Chromosome 4"/>
</dbReference>
<dbReference type="NCBIfam" id="TIGR00485">
    <property type="entry name" value="EF-Tu"/>
    <property type="match status" value="1"/>
</dbReference>
<keyword evidence="10" id="KW-0648">Protein biosynthesis</keyword>
<evidence type="ECO:0000256" key="10">
    <source>
        <dbReference type="ARBA" id="ARBA00022917"/>
    </source>
</evidence>
<keyword evidence="13 15" id="KW-0342">GTP-binding</keyword>
<comment type="subunit">
    <text evidence="3">Monomer.</text>
</comment>
<dbReference type="InterPro" id="IPR050055">
    <property type="entry name" value="EF-Tu_GTPase"/>
</dbReference>
<dbReference type="InterPro" id="IPR000795">
    <property type="entry name" value="T_Tr_GTP-bd_dom"/>
</dbReference>
<dbReference type="EMBL" id="JAIZAY010000004">
    <property type="protein sequence ID" value="KAJ8043984.1"/>
    <property type="molecule type" value="Genomic_DNA"/>
</dbReference>
<feature type="domain" description="Tr-type G" evidence="16">
    <location>
        <begin position="64"/>
        <end position="259"/>
    </location>
</feature>
<keyword evidence="11" id="KW-0809">Transit peptide</keyword>
<keyword evidence="5" id="KW-0479">Metal-binding</keyword>
<dbReference type="AlphaFoldDB" id="A0A9Q1CGC8"/>
<dbReference type="SUPFAM" id="SSF50465">
    <property type="entry name" value="EF-Tu/eEF-1alpha/eIF2-gamma C-terminal domain"/>
    <property type="match status" value="1"/>
</dbReference>
<evidence type="ECO:0000256" key="9">
    <source>
        <dbReference type="ARBA" id="ARBA00022842"/>
    </source>
</evidence>
<dbReference type="SUPFAM" id="SSF52540">
    <property type="entry name" value="P-loop containing nucleoside triphosphate hydrolases"/>
    <property type="match status" value="1"/>
</dbReference>
<dbReference type="Gene3D" id="2.40.30.10">
    <property type="entry name" value="Translation factors"/>
    <property type="match status" value="2"/>
</dbReference>
<dbReference type="FunFam" id="3.40.50.300:FF:000576">
    <property type="entry name" value="Elongation factor Tu"/>
    <property type="match status" value="1"/>
</dbReference>
<dbReference type="CDD" id="cd03706">
    <property type="entry name" value="mtEFTU_III"/>
    <property type="match status" value="1"/>
</dbReference>
<dbReference type="InterPro" id="IPR009000">
    <property type="entry name" value="Transl_B-barrel_sf"/>
</dbReference>
<keyword evidence="8" id="KW-0378">Hydrolase</keyword>
<dbReference type="OrthoDB" id="2067at2759"/>
<dbReference type="GO" id="GO:0046872">
    <property type="term" value="F:metal ion binding"/>
    <property type="evidence" value="ECO:0007669"/>
    <property type="project" value="UniProtKB-KW"/>
</dbReference>
<keyword evidence="18" id="KW-1185">Reference proteome</keyword>
<proteinExistence type="inferred from homology"/>
<dbReference type="Pfam" id="PF00009">
    <property type="entry name" value="GTP_EFTU"/>
    <property type="match status" value="1"/>
</dbReference>
<dbReference type="GO" id="GO:0003924">
    <property type="term" value="F:GTPase activity"/>
    <property type="evidence" value="ECO:0007669"/>
    <property type="project" value="UniProtKB-UniRule"/>
</dbReference>
<dbReference type="PROSITE" id="PS51722">
    <property type="entry name" value="G_TR_2"/>
    <property type="match status" value="1"/>
</dbReference>
<evidence type="ECO:0000256" key="14">
    <source>
        <dbReference type="ARBA" id="ARBA00051990"/>
    </source>
</evidence>
<dbReference type="PANTHER" id="PTHR43721:SF36">
    <property type="entry name" value="ELONGATION FACTOR TU, MITOCHONDRIAL"/>
    <property type="match status" value="1"/>
</dbReference>
<dbReference type="InterPro" id="IPR004160">
    <property type="entry name" value="Transl_elong_EFTu/EF1A_C"/>
</dbReference>
<dbReference type="Pfam" id="PF03143">
    <property type="entry name" value="GTP_EFTU_D3"/>
    <property type="match status" value="1"/>
</dbReference>
<evidence type="ECO:0000256" key="7">
    <source>
        <dbReference type="ARBA" id="ARBA00022768"/>
    </source>
</evidence>
<evidence type="ECO:0000256" key="2">
    <source>
        <dbReference type="ARBA" id="ARBA00007249"/>
    </source>
</evidence>
<reference evidence="17" key="1">
    <citation type="submission" date="2021-10" db="EMBL/GenBank/DDBJ databases">
        <title>Tropical sea cucumber genome reveals ecological adaptation and Cuvierian tubules defense mechanism.</title>
        <authorList>
            <person name="Chen T."/>
        </authorList>
    </citation>
    <scope>NUCLEOTIDE SEQUENCE</scope>
    <source>
        <strain evidence="17">Nanhai2018</strain>
        <tissue evidence="17">Muscle</tissue>
    </source>
</reference>
<comment type="similarity">
    <text evidence="2 15">Belongs to the TRAFAC class translation factor GTPase superfamily. Classic translation factor GTPase family. EF-Tu/EF-1A subfamily.</text>
</comment>
<evidence type="ECO:0000259" key="16">
    <source>
        <dbReference type="PROSITE" id="PS51722"/>
    </source>
</evidence>
<evidence type="ECO:0000256" key="4">
    <source>
        <dbReference type="ARBA" id="ARBA00022490"/>
    </source>
</evidence>
<dbReference type="InterPro" id="IPR033720">
    <property type="entry name" value="EFTU_2"/>
</dbReference>
<evidence type="ECO:0000256" key="12">
    <source>
        <dbReference type="ARBA" id="ARBA00023128"/>
    </source>
</evidence>
<protein>
    <recommendedName>
        <fullName evidence="15">Elongation factor Tu</fullName>
    </recommendedName>
</protein>
<evidence type="ECO:0000313" key="18">
    <source>
        <dbReference type="Proteomes" id="UP001152320"/>
    </source>
</evidence>
<dbReference type="InterPro" id="IPR009001">
    <property type="entry name" value="Transl_elong_EF1A/Init_IF2_C"/>
</dbReference>
<keyword evidence="7 15" id="KW-0251">Elongation factor</keyword>
<evidence type="ECO:0000256" key="11">
    <source>
        <dbReference type="ARBA" id="ARBA00022946"/>
    </source>
</evidence>
<evidence type="ECO:0000313" key="17">
    <source>
        <dbReference type="EMBL" id="KAJ8043984.1"/>
    </source>
</evidence>
<comment type="catalytic activity">
    <reaction evidence="14">
        <text>GTP + H2O = GDP + phosphate + H(+)</text>
        <dbReference type="Rhea" id="RHEA:19669"/>
        <dbReference type="ChEBI" id="CHEBI:15377"/>
        <dbReference type="ChEBI" id="CHEBI:15378"/>
        <dbReference type="ChEBI" id="CHEBI:37565"/>
        <dbReference type="ChEBI" id="CHEBI:43474"/>
        <dbReference type="ChEBI" id="CHEBI:58189"/>
        <dbReference type="EC" id="3.6.5.3"/>
    </reaction>
    <physiologicalReaction direction="left-to-right" evidence="14">
        <dbReference type="Rhea" id="RHEA:19670"/>
    </physiologicalReaction>
</comment>
<dbReference type="CDD" id="cd03697">
    <property type="entry name" value="EFTU_II"/>
    <property type="match status" value="1"/>
</dbReference>
<keyword evidence="4" id="KW-0963">Cytoplasm</keyword>
<name>A0A9Q1CGC8_HOLLE</name>
<dbReference type="PROSITE" id="PS00301">
    <property type="entry name" value="G_TR_1"/>
    <property type="match status" value="1"/>
</dbReference>
<dbReference type="InterPro" id="IPR004161">
    <property type="entry name" value="EFTu-like_2"/>
</dbReference>
<dbReference type="InterPro" id="IPR027417">
    <property type="entry name" value="P-loop_NTPase"/>
</dbReference>
<dbReference type="Gene3D" id="3.40.50.300">
    <property type="entry name" value="P-loop containing nucleotide triphosphate hydrolases"/>
    <property type="match status" value="1"/>
</dbReference>
<dbReference type="PRINTS" id="PR00315">
    <property type="entry name" value="ELONGATNFCT"/>
</dbReference>
<gene>
    <name evidence="17" type="ORF">HOLleu_11315</name>
</gene>
<evidence type="ECO:0000256" key="1">
    <source>
        <dbReference type="ARBA" id="ARBA00004173"/>
    </source>
</evidence>